<organism evidence="3 9">
    <name type="scientific">Rotaria magnacalcarata</name>
    <dbReference type="NCBI Taxonomy" id="392030"/>
    <lineage>
        <taxon>Eukaryota</taxon>
        <taxon>Metazoa</taxon>
        <taxon>Spiralia</taxon>
        <taxon>Gnathifera</taxon>
        <taxon>Rotifera</taxon>
        <taxon>Eurotatoria</taxon>
        <taxon>Bdelloidea</taxon>
        <taxon>Philodinida</taxon>
        <taxon>Philodinidae</taxon>
        <taxon>Rotaria</taxon>
    </lineage>
</organism>
<dbReference type="EMBL" id="CAJNRF010011624">
    <property type="protein sequence ID" value="CAF2133544.1"/>
    <property type="molecule type" value="Genomic_DNA"/>
</dbReference>
<keyword evidence="10" id="KW-1185">Reference proteome</keyword>
<evidence type="ECO:0000313" key="5">
    <source>
        <dbReference type="EMBL" id="CAF3861982.1"/>
    </source>
</evidence>
<evidence type="ECO:0000313" key="3">
    <source>
        <dbReference type="EMBL" id="CAF1984151.1"/>
    </source>
</evidence>
<name>A0A816MA67_9BILA</name>
<dbReference type="Proteomes" id="UP000663856">
    <property type="component" value="Unassembled WGS sequence"/>
</dbReference>
<dbReference type="EMBL" id="CAJOBJ010005586">
    <property type="protein sequence ID" value="CAF4036079.1"/>
    <property type="molecule type" value="Genomic_DNA"/>
</dbReference>
<dbReference type="Proteomes" id="UP000663834">
    <property type="component" value="Unassembled WGS sequence"/>
</dbReference>
<dbReference type="OrthoDB" id="428346at2759"/>
<evidence type="ECO:0000313" key="7">
    <source>
        <dbReference type="EMBL" id="CAF4295590.1"/>
    </source>
</evidence>
<dbReference type="EMBL" id="CAJOBI010001078">
    <property type="protein sequence ID" value="CAF3861982.1"/>
    <property type="molecule type" value="Genomic_DNA"/>
</dbReference>
<sequence>MPLPSVKWNWGNLSHGKSVPLESNFGRRTRMRWLRLQDNYQSINISPLLITSHNFTGKKLIYKCKTFCGGLGDRFRGIITCFMLALASDRQFMIDMTHPLDVKNYLLPNMYNWTTNNKILNSTDTRKTIHAIDNNPNLQNEIRNTNFIETWSKYDIIDMYTNIDYVSDIFQNSLIQKNKIMKIFLDNLPIERLTLHNLFPLFFEVLFQPTLEIVNALEPILQIIENGYTLTCIHLRMGKNPSNPFDALFQNRATAVDDILDYLNRTKLRRKRNTRMFVASDSEQALSSMFAQFQNQTISVSGPILHVDRPTNAVNVVHGFLKVIVEFYLLGECDASILTASGFSALANRRRIDPYHNLFKYDDLNRRIERCHDVYEYEKSPKPGSVPLYCRIVFNCSSRAI</sequence>
<evidence type="ECO:0000313" key="8">
    <source>
        <dbReference type="EMBL" id="CAF4323519.1"/>
    </source>
</evidence>
<protein>
    <submittedName>
        <fullName evidence="3">Uncharacterized protein</fullName>
    </submittedName>
</protein>
<dbReference type="AlphaFoldDB" id="A0A816MA67"/>
<dbReference type="Proteomes" id="UP000663866">
    <property type="component" value="Unassembled WGS sequence"/>
</dbReference>
<dbReference type="EMBL" id="CAJNRE010002534">
    <property type="protein sequence ID" value="CAF1984151.1"/>
    <property type="molecule type" value="Genomic_DNA"/>
</dbReference>
<accession>A0A816MA67</accession>
<dbReference type="Proteomes" id="UP000663824">
    <property type="component" value="Unassembled WGS sequence"/>
</dbReference>
<gene>
    <name evidence="7" type="ORF">BYL167_LOCUS27271</name>
    <name evidence="1" type="ORF">CJN711_LOCUS1749</name>
    <name evidence="6" type="ORF">GIL414_LOCUS13652</name>
    <name evidence="2" type="ORF">KQP761_LOCUS27152</name>
    <name evidence="3" type="ORF">MBJ925_LOCUS7447</name>
    <name evidence="8" type="ORF">OVN521_LOCUS32058</name>
    <name evidence="5" type="ORF">SMN809_LOCUS4594</name>
    <name evidence="4" type="ORF">WKI299_LOCUS26725</name>
</gene>
<dbReference type="Proteomes" id="UP000681720">
    <property type="component" value="Unassembled WGS sequence"/>
</dbReference>
<reference evidence="3" key="1">
    <citation type="submission" date="2021-02" db="EMBL/GenBank/DDBJ databases">
        <authorList>
            <person name="Nowell W R."/>
        </authorList>
    </citation>
    <scope>NUCLEOTIDE SEQUENCE</scope>
</reference>
<dbReference type="EMBL" id="CAJOBG010020681">
    <property type="protein sequence ID" value="CAF4323519.1"/>
    <property type="molecule type" value="Genomic_DNA"/>
</dbReference>
<dbReference type="Gene3D" id="3.40.50.11350">
    <property type="match status" value="1"/>
</dbReference>
<evidence type="ECO:0000313" key="4">
    <source>
        <dbReference type="EMBL" id="CAF2133544.1"/>
    </source>
</evidence>
<evidence type="ECO:0000313" key="9">
    <source>
        <dbReference type="Proteomes" id="UP000663824"/>
    </source>
</evidence>
<dbReference type="EMBL" id="CAJNOV010000113">
    <property type="protein sequence ID" value="CAF0988906.1"/>
    <property type="molecule type" value="Genomic_DNA"/>
</dbReference>
<dbReference type="Proteomes" id="UP000676336">
    <property type="component" value="Unassembled WGS sequence"/>
</dbReference>
<dbReference type="Proteomes" id="UP000663855">
    <property type="component" value="Unassembled WGS sequence"/>
</dbReference>
<dbReference type="EMBL" id="CAJOBH010034585">
    <property type="protein sequence ID" value="CAF4295590.1"/>
    <property type="molecule type" value="Genomic_DNA"/>
</dbReference>
<evidence type="ECO:0000313" key="2">
    <source>
        <dbReference type="EMBL" id="CAF1636366.1"/>
    </source>
</evidence>
<evidence type="ECO:0000313" key="6">
    <source>
        <dbReference type="EMBL" id="CAF4036079.1"/>
    </source>
</evidence>
<evidence type="ECO:0000313" key="10">
    <source>
        <dbReference type="Proteomes" id="UP000663866"/>
    </source>
</evidence>
<proteinExistence type="predicted"/>
<comment type="caution">
    <text evidence="3">The sequence shown here is derived from an EMBL/GenBank/DDBJ whole genome shotgun (WGS) entry which is preliminary data.</text>
</comment>
<evidence type="ECO:0000313" key="1">
    <source>
        <dbReference type="EMBL" id="CAF0988906.1"/>
    </source>
</evidence>
<dbReference type="EMBL" id="CAJNOW010014917">
    <property type="protein sequence ID" value="CAF1636366.1"/>
    <property type="molecule type" value="Genomic_DNA"/>
</dbReference>
<dbReference type="Proteomes" id="UP000681967">
    <property type="component" value="Unassembled WGS sequence"/>
</dbReference>